<evidence type="ECO:0000256" key="8">
    <source>
        <dbReference type="ARBA" id="ARBA00022976"/>
    </source>
</evidence>
<dbReference type="InterPro" id="IPR031418">
    <property type="entry name" value="RITA1"/>
</dbReference>
<dbReference type="Bgee" id="ENSLOCG00000008473">
    <property type="expression patterns" value="Expressed in muscle tissue and 9 other cell types or tissues"/>
</dbReference>
<dbReference type="GO" id="GO:0051168">
    <property type="term" value="P:nuclear export"/>
    <property type="evidence" value="ECO:0000318"/>
    <property type="project" value="GO_Central"/>
</dbReference>
<evidence type="ECO:0000313" key="13">
    <source>
        <dbReference type="Ensembl" id="ENSLOCP00000010311.1"/>
    </source>
</evidence>
<protein>
    <recommendedName>
        <fullName evidence="5">RBPJ-interacting and tubulin-associated protein 1</fullName>
    </recommendedName>
    <alternativeName>
        <fullName evidence="11">RBPJ-interacting and tubulin-associated protein</fullName>
    </alternativeName>
</protein>
<dbReference type="GeneID" id="107079740"/>
<dbReference type="GO" id="GO:0005737">
    <property type="term" value="C:cytoplasm"/>
    <property type="evidence" value="ECO:0000318"/>
    <property type="project" value="GO_Central"/>
</dbReference>
<dbReference type="GO" id="GO:0015631">
    <property type="term" value="F:tubulin binding"/>
    <property type="evidence" value="ECO:0000318"/>
    <property type="project" value="GO_Central"/>
</dbReference>
<dbReference type="GO" id="GO:0045746">
    <property type="term" value="P:negative regulation of Notch signaling pathway"/>
    <property type="evidence" value="ECO:0000318"/>
    <property type="project" value="GO_Central"/>
</dbReference>
<dbReference type="RefSeq" id="XP_069038292.1">
    <property type="nucleotide sequence ID" value="XM_069182191.1"/>
</dbReference>
<dbReference type="EMBL" id="AHAT01005287">
    <property type="status" value="NOT_ANNOTATED_CDS"/>
    <property type="molecule type" value="Genomic_DNA"/>
</dbReference>
<evidence type="ECO:0000256" key="11">
    <source>
        <dbReference type="ARBA" id="ARBA00031318"/>
    </source>
</evidence>
<comment type="similarity">
    <text evidence="3">Belongs to the RITA family.</text>
</comment>
<feature type="region of interest" description="Disordered" evidence="12">
    <location>
        <begin position="1"/>
        <end position="113"/>
    </location>
</feature>
<dbReference type="PANTHER" id="PTHR34917:SF1">
    <property type="entry name" value="RBPJ-INTERACTING AND TUBULIN-ASSOCIATED PROTEIN 1"/>
    <property type="match status" value="1"/>
</dbReference>
<evidence type="ECO:0000313" key="14">
    <source>
        <dbReference type="Proteomes" id="UP000018468"/>
    </source>
</evidence>
<reference evidence="13" key="3">
    <citation type="submission" date="2025-09" db="UniProtKB">
        <authorList>
            <consortium name="Ensembl"/>
        </authorList>
    </citation>
    <scope>IDENTIFICATION</scope>
</reference>
<dbReference type="HOGENOM" id="CLU_1234658_0_0_1"/>
<reference evidence="13" key="2">
    <citation type="submission" date="2025-08" db="UniProtKB">
        <authorList>
            <consortium name="Ensembl"/>
        </authorList>
    </citation>
    <scope>IDENTIFICATION</scope>
</reference>
<comment type="subunit">
    <text evidence="4">Interacts with RBPJ/RBPSUH.</text>
</comment>
<dbReference type="Proteomes" id="UP000018468">
    <property type="component" value="Linkage group LG20"/>
</dbReference>
<organism evidence="13 14">
    <name type="scientific">Lepisosteus oculatus</name>
    <name type="common">Spotted gar</name>
    <dbReference type="NCBI Taxonomy" id="7918"/>
    <lineage>
        <taxon>Eukaryota</taxon>
        <taxon>Metazoa</taxon>
        <taxon>Chordata</taxon>
        <taxon>Craniata</taxon>
        <taxon>Vertebrata</taxon>
        <taxon>Euteleostomi</taxon>
        <taxon>Actinopterygii</taxon>
        <taxon>Neopterygii</taxon>
        <taxon>Holostei</taxon>
        <taxon>Semionotiformes</taxon>
        <taxon>Lepisosteidae</taxon>
        <taxon>Lepisosteus</taxon>
    </lineage>
</organism>
<keyword evidence="6" id="KW-0963">Cytoplasm</keyword>
<dbReference type="InParanoid" id="W5MPK2"/>
<evidence type="ECO:0000256" key="2">
    <source>
        <dbReference type="ARBA" id="ARBA00004496"/>
    </source>
</evidence>
<keyword evidence="8" id="KW-0914">Notch signaling pathway</keyword>
<dbReference type="KEGG" id="loc:107079740"/>
<dbReference type="PANTHER" id="PTHR34917">
    <property type="entry name" value="RBPJ-INTERACTING AND TUBULIN-ASSOCIATED PROTEIN 1"/>
    <property type="match status" value="1"/>
</dbReference>
<dbReference type="GO" id="GO:0005634">
    <property type="term" value="C:nucleus"/>
    <property type="evidence" value="ECO:0000318"/>
    <property type="project" value="GO_Central"/>
</dbReference>
<dbReference type="GO" id="GO:0007399">
    <property type="term" value="P:nervous system development"/>
    <property type="evidence" value="ECO:0007669"/>
    <property type="project" value="UniProtKB-KW"/>
</dbReference>
<evidence type="ECO:0000256" key="3">
    <source>
        <dbReference type="ARBA" id="ARBA00010906"/>
    </source>
</evidence>
<dbReference type="Ensembl" id="ENSLOCT00000010324.1">
    <property type="protein sequence ID" value="ENSLOCP00000010311.1"/>
    <property type="gene ID" value="ENSLOCG00000008473.1"/>
</dbReference>
<evidence type="ECO:0000256" key="4">
    <source>
        <dbReference type="ARBA" id="ARBA00011667"/>
    </source>
</evidence>
<comment type="subcellular location">
    <subcellularLocation>
        <location evidence="2">Cytoplasm</location>
    </subcellularLocation>
    <subcellularLocation>
        <location evidence="1">Nucleus</location>
    </subcellularLocation>
</comment>
<evidence type="ECO:0000256" key="9">
    <source>
        <dbReference type="ARBA" id="ARBA00023242"/>
    </source>
</evidence>
<dbReference type="STRING" id="7918.ENSLOCP00000010311"/>
<evidence type="ECO:0000256" key="5">
    <source>
        <dbReference type="ARBA" id="ARBA00014447"/>
    </source>
</evidence>
<evidence type="ECO:0000256" key="7">
    <source>
        <dbReference type="ARBA" id="ARBA00022902"/>
    </source>
</evidence>
<evidence type="ECO:0000256" key="10">
    <source>
        <dbReference type="ARBA" id="ARBA00024957"/>
    </source>
</evidence>
<accession>W5MPK2</accession>
<dbReference type="AlphaFoldDB" id="W5MPK2"/>
<sequence length="224" mass="24469">MAAELAVRGVQAFRAPSRAGRGCRGQGEAGRTSFRREGVMASRPRVPASTGSVKADDPAPRPKPGRSTAAHGRRTRYRLKSHLPSYCDESLFGPPAQTPTWEPPWAEKKEGSRSQPLLWTPSTFSTCCAQAPHVTSAHPPLSSTELAPYQGKTDFWRRPESEEEVGDTDWRPQKDVGLMRKTKSACAGLGATDKGKSAHLASLCLPHRRPKTTASIKAKPPWKY</sequence>
<keyword evidence="9" id="KW-0539">Nucleus</keyword>
<evidence type="ECO:0000256" key="1">
    <source>
        <dbReference type="ARBA" id="ARBA00004123"/>
    </source>
</evidence>
<dbReference type="GO" id="GO:0007219">
    <property type="term" value="P:Notch signaling pathway"/>
    <property type="evidence" value="ECO:0007669"/>
    <property type="project" value="UniProtKB-KW"/>
</dbReference>
<name>W5MPK2_LEPOC</name>
<evidence type="ECO:0000256" key="6">
    <source>
        <dbReference type="ARBA" id="ARBA00022490"/>
    </source>
</evidence>
<proteinExistence type="inferred from homology"/>
<feature type="compositionally biased region" description="Basic residues" evidence="12">
    <location>
        <begin position="71"/>
        <end position="81"/>
    </location>
</feature>
<evidence type="ECO:0000256" key="12">
    <source>
        <dbReference type="SAM" id="MobiDB-lite"/>
    </source>
</evidence>
<keyword evidence="14" id="KW-1185">Reference proteome</keyword>
<comment type="function">
    <text evidence="10">Tubulin-binding protein that acts as a negative regulator of Notch signaling pathway. Shuttles between the cytoplasm and the nucleus and mediates the nuclear export of RBPJ/RBPSUH, thereby preventing the interaction between RBPJ/RBPSUH and NICD product of Notch proteins (Notch intracellular domain), leading to down-regulate Notch-mediated transcription. May play a role in neurogenesis.</text>
</comment>
<reference evidence="14" key="1">
    <citation type="submission" date="2011-12" db="EMBL/GenBank/DDBJ databases">
        <title>The Draft Genome of Lepisosteus oculatus.</title>
        <authorList>
            <consortium name="The Broad Institute Genome Assembly &amp; Analysis Group"/>
            <consortium name="Computational R&amp;D Group"/>
            <consortium name="and Sequencing Platform"/>
            <person name="Di Palma F."/>
            <person name="Alfoldi J."/>
            <person name="Johnson J."/>
            <person name="Berlin A."/>
            <person name="Gnerre S."/>
            <person name="Jaffe D."/>
            <person name="MacCallum I."/>
            <person name="Young S."/>
            <person name="Walker B.J."/>
            <person name="Lander E.S."/>
            <person name="Lindblad-Toh K."/>
        </authorList>
    </citation>
    <scope>NUCLEOTIDE SEQUENCE [LARGE SCALE GENOMIC DNA]</scope>
</reference>
<dbReference type="OrthoDB" id="10061257at2759"/>
<keyword evidence="7" id="KW-0524">Neurogenesis</keyword>
<dbReference type="Pfam" id="PF17066">
    <property type="entry name" value="RITA"/>
    <property type="match status" value="1"/>
</dbReference>